<reference evidence="2 3" key="1">
    <citation type="submission" date="2018-02" db="EMBL/GenBank/DDBJ databases">
        <title>Draft genome sequences of Elsinoe sp., causing black scab on jojoba.</title>
        <authorList>
            <person name="Stodart B."/>
            <person name="Jeffress S."/>
            <person name="Ash G."/>
            <person name="Arun Chinnappa K."/>
        </authorList>
    </citation>
    <scope>NUCLEOTIDE SEQUENCE [LARGE SCALE GENOMIC DNA]</scope>
    <source>
        <strain evidence="2 3">Hillstone_2</strain>
    </source>
</reference>
<dbReference type="GO" id="GO:0003713">
    <property type="term" value="F:transcription coactivator activity"/>
    <property type="evidence" value="ECO:0007669"/>
    <property type="project" value="InterPro"/>
</dbReference>
<dbReference type="EMBL" id="PTQR01000129">
    <property type="protein sequence ID" value="TKX18273.1"/>
    <property type="molecule type" value="Genomic_DNA"/>
</dbReference>
<organism evidence="2 3">
    <name type="scientific">Elsinoe australis</name>
    <dbReference type="NCBI Taxonomy" id="40998"/>
    <lineage>
        <taxon>Eukaryota</taxon>
        <taxon>Fungi</taxon>
        <taxon>Dikarya</taxon>
        <taxon>Ascomycota</taxon>
        <taxon>Pezizomycotina</taxon>
        <taxon>Dothideomycetes</taxon>
        <taxon>Dothideomycetidae</taxon>
        <taxon>Myriangiales</taxon>
        <taxon>Elsinoaceae</taxon>
        <taxon>Elsinoe</taxon>
    </lineage>
</organism>
<evidence type="ECO:0000313" key="3">
    <source>
        <dbReference type="Proteomes" id="UP000308133"/>
    </source>
</evidence>
<dbReference type="PANTHER" id="PTHR31606:SF1">
    <property type="entry name" value="WW DOMAIN BINDING PROTEIN 2, ISOFORM E"/>
    <property type="match status" value="1"/>
</dbReference>
<feature type="compositionally biased region" description="Basic and acidic residues" evidence="1">
    <location>
        <begin position="258"/>
        <end position="267"/>
    </location>
</feature>
<protein>
    <submittedName>
        <fullName evidence="2">Uncharacterized protein</fullName>
    </submittedName>
</protein>
<dbReference type="PANTHER" id="PTHR31606">
    <property type="entry name" value="WW DOMAIN BINDING PROTEIN 2, ISOFORM E"/>
    <property type="match status" value="1"/>
</dbReference>
<dbReference type="AlphaFoldDB" id="A0A4U7AK00"/>
<dbReference type="InterPro" id="IPR044852">
    <property type="entry name" value="WBP2-like"/>
</dbReference>
<dbReference type="GO" id="GO:0005634">
    <property type="term" value="C:nucleus"/>
    <property type="evidence" value="ECO:0007669"/>
    <property type="project" value="TreeGrafter"/>
</dbReference>
<dbReference type="Proteomes" id="UP000308133">
    <property type="component" value="Unassembled WGS sequence"/>
</dbReference>
<evidence type="ECO:0000256" key="1">
    <source>
        <dbReference type="SAM" id="MobiDB-lite"/>
    </source>
</evidence>
<gene>
    <name evidence="2" type="ORF">C1H76_9541</name>
</gene>
<dbReference type="CDD" id="cd13214">
    <property type="entry name" value="PH-GRAM_WBP2"/>
    <property type="match status" value="1"/>
</dbReference>
<dbReference type="SUPFAM" id="SSF50729">
    <property type="entry name" value="PH domain-like"/>
    <property type="match status" value="1"/>
</dbReference>
<dbReference type="GO" id="GO:0031490">
    <property type="term" value="F:chromatin DNA binding"/>
    <property type="evidence" value="ECO:0007669"/>
    <property type="project" value="TreeGrafter"/>
</dbReference>
<name>A0A4U7AK00_9PEZI</name>
<evidence type="ECO:0000313" key="2">
    <source>
        <dbReference type="EMBL" id="TKX18273.1"/>
    </source>
</evidence>
<feature type="compositionally biased region" description="Polar residues" evidence="1">
    <location>
        <begin position="226"/>
        <end position="237"/>
    </location>
</feature>
<proteinExistence type="predicted"/>
<accession>A0A4U7AK00</accession>
<feature type="region of interest" description="Disordered" evidence="1">
    <location>
        <begin position="212"/>
        <end position="284"/>
    </location>
</feature>
<sequence length="284" mass="30555">MSINWVMIPPTPTPSQPFTPLPGEQTLHVCPPRTSFSLSTVGKYPASQPFSISSSTGTLHLTSKRIIYLPSTPSPQLQSFASPLLNLQDSHVSAPWIGPNVWTAIVRPVQGGNLPAQALEVKVTFKEGGAYEFQTKYERVRERVVQAVEMARDRGQGIGSGEGLEEGRGRGPGVMEGVEVVMEDLPRYEEVQSQTQPVGVGAGMATAAAGVPTAVQPPPEEARTNGVASNAAQTTGAPSRDEQLFTPPDEPPPGYDQVQREAIEDSFSRGLTQRLQRSEDPESR</sequence>
<comment type="caution">
    <text evidence="2">The sequence shown here is derived from an EMBL/GenBank/DDBJ whole genome shotgun (WGS) entry which is preliminary data.</text>
</comment>